<evidence type="ECO:0000313" key="3">
    <source>
        <dbReference type="EMBL" id="PRX64220.1"/>
    </source>
</evidence>
<sequence length="228" mass="24205">MKITLRDVELTVREAGEGHPVVLLHAFISGAATWDGFSAELAARGRRAIAVEQRGHGESARPGVYSMEALRDDVLGVLDRLGLERVDLVGHSMGGAVALLAAAHRPAAVQRLVIEDTPPLGGMPPAPPGEPEPTEPEHDLGFDWRMITPILDAFRTPSPGFADVLTRVQAPTLLLWGGATSHVTREHIDLMAGAIPDCRVAEIPVGHRIHSLAPSAFAAEVLPFLCGG</sequence>
<evidence type="ECO:0000313" key="4">
    <source>
        <dbReference type="Proteomes" id="UP000238312"/>
    </source>
</evidence>
<dbReference type="OrthoDB" id="9801162at2"/>
<feature type="region of interest" description="Disordered" evidence="1">
    <location>
        <begin position="118"/>
        <end position="137"/>
    </location>
</feature>
<dbReference type="PANTHER" id="PTHR43194:SF2">
    <property type="entry name" value="PEROXISOMAL MEMBRANE PROTEIN LPX1"/>
    <property type="match status" value="1"/>
</dbReference>
<dbReference type="PANTHER" id="PTHR43194">
    <property type="entry name" value="HYDROLASE ALPHA/BETA FOLD FAMILY"/>
    <property type="match status" value="1"/>
</dbReference>
<keyword evidence="4" id="KW-1185">Reference proteome</keyword>
<dbReference type="InterPro" id="IPR029058">
    <property type="entry name" value="AB_hydrolase_fold"/>
</dbReference>
<comment type="caution">
    <text evidence="3">The sequence shown here is derived from an EMBL/GenBank/DDBJ whole genome shotgun (WGS) entry which is preliminary data.</text>
</comment>
<evidence type="ECO:0000256" key="1">
    <source>
        <dbReference type="SAM" id="MobiDB-lite"/>
    </source>
</evidence>
<dbReference type="Gene3D" id="3.40.50.1820">
    <property type="entry name" value="alpha/beta hydrolase"/>
    <property type="match status" value="2"/>
</dbReference>
<accession>A0A2T0MYA7</accession>
<dbReference type="GO" id="GO:0003824">
    <property type="term" value="F:catalytic activity"/>
    <property type="evidence" value="ECO:0007669"/>
    <property type="project" value="UniProtKB-ARBA"/>
</dbReference>
<dbReference type="InterPro" id="IPR050228">
    <property type="entry name" value="Carboxylesterase_BioH"/>
</dbReference>
<evidence type="ECO:0000259" key="2">
    <source>
        <dbReference type="Pfam" id="PF00561"/>
    </source>
</evidence>
<dbReference type="AlphaFoldDB" id="A0A2T0MYA7"/>
<feature type="compositionally biased region" description="Pro residues" evidence="1">
    <location>
        <begin position="121"/>
        <end position="131"/>
    </location>
</feature>
<dbReference type="Pfam" id="PF00561">
    <property type="entry name" value="Abhydrolase_1"/>
    <property type="match status" value="1"/>
</dbReference>
<protein>
    <submittedName>
        <fullName evidence="3">Pimeloyl-ACP methyl ester carboxylesterase</fullName>
    </submittedName>
</protein>
<dbReference type="RefSeq" id="WP_106242283.1">
    <property type="nucleotide sequence ID" value="NZ_PVNG01000009.1"/>
</dbReference>
<gene>
    <name evidence="3" type="ORF">B0I32_109148</name>
</gene>
<proteinExistence type="predicted"/>
<dbReference type="PRINTS" id="PR00111">
    <property type="entry name" value="ABHYDROLASE"/>
</dbReference>
<dbReference type="SUPFAM" id="SSF53474">
    <property type="entry name" value="alpha/beta-Hydrolases"/>
    <property type="match status" value="1"/>
</dbReference>
<dbReference type="EMBL" id="PVNG01000009">
    <property type="protein sequence ID" value="PRX64220.1"/>
    <property type="molecule type" value="Genomic_DNA"/>
</dbReference>
<name>A0A2T0MYA7_9ACTN</name>
<dbReference type="InterPro" id="IPR000073">
    <property type="entry name" value="AB_hydrolase_1"/>
</dbReference>
<reference evidence="3 4" key="1">
    <citation type="submission" date="2018-03" db="EMBL/GenBank/DDBJ databases">
        <title>Genomic Encyclopedia of Type Strains, Phase III (KMG-III): the genomes of soil and plant-associated and newly described type strains.</title>
        <authorList>
            <person name="Whitman W."/>
        </authorList>
    </citation>
    <scope>NUCLEOTIDE SEQUENCE [LARGE SCALE GENOMIC DNA]</scope>
    <source>
        <strain evidence="3 4">CGMCC 4.7104</strain>
    </source>
</reference>
<feature type="domain" description="AB hydrolase-1" evidence="2">
    <location>
        <begin position="20"/>
        <end position="156"/>
    </location>
</feature>
<organism evidence="3 4">
    <name type="scientific">Nonomuraea fuscirosea</name>
    <dbReference type="NCBI Taxonomy" id="1291556"/>
    <lineage>
        <taxon>Bacteria</taxon>
        <taxon>Bacillati</taxon>
        <taxon>Actinomycetota</taxon>
        <taxon>Actinomycetes</taxon>
        <taxon>Streptosporangiales</taxon>
        <taxon>Streptosporangiaceae</taxon>
        <taxon>Nonomuraea</taxon>
    </lineage>
</organism>
<dbReference type="Proteomes" id="UP000238312">
    <property type="component" value="Unassembled WGS sequence"/>
</dbReference>